<evidence type="ECO:0000313" key="1">
    <source>
        <dbReference type="EMBL" id="PJE80642.1"/>
    </source>
</evidence>
<proteinExistence type="predicted"/>
<dbReference type="AlphaFoldDB" id="A0A2H9TBM2"/>
<name>A0A2H9TBM2_9ZZZZ</name>
<comment type="caution">
    <text evidence="1">The sequence shown here is derived from an EMBL/GenBank/DDBJ whole genome shotgun (WGS) entry which is preliminary data.</text>
</comment>
<protein>
    <submittedName>
        <fullName evidence="1">Uncharacterized protein</fullName>
    </submittedName>
</protein>
<gene>
    <name evidence="1" type="ORF">CI610_00381</name>
</gene>
<organism evidence="1">
    <name type="scientific">invertebrate metagenome</name>
    <dbReference type="NCBI Taxonomy" id="1711999"/>
    <lineage>
        <taxon>unclassified sequences</taxon>
        <taxon>metagenomes</taxon>
        <taxon>organismal metagenomes</taxon>
    </lineage>
</organism>
<sequence>MFHLTPRWLIALPALYCSFLTAANNPIAATSGSSTGDFDIEMIMPPLAQIGFPNSLTNVDFGDFDETFGFKEQQQGFCVFHNTQSVTLVAESSRSTAGGRFVLAHSSTEDTVSPDNALGIEYEVEVFGRGVSVNNGFLTASIPTPDFTAANAKITDVTICSQGTANMELRVSLVNGIDFTTKNTGAYRDELTLTVNAE</sequence>
<accession>A0A2H9TBM2</accession>
<dbReference type="EMBL" id="NSIT01000010">
    <property type="protein sequence ID" value="PJE80642.1"/>
    <property type="molecule type" value="Genomic_DNA"/>
</dbReference>
<reference evidence="1" key="1">
    <citation type="journal article" date="2017" name="Appl. Environ. Microbiol.">
        <title>Molecular characterization of an Endozoicomonas-like organism causing infection in king scallop Pecten maximus L.</title>
        <authorList>
            <person name="Cano I."/>
            <person name="van Aerle R."/>
            <person name="Ross S."/>
            <person name="Verner-Jeffreys D.W."/>
            <person name="Paley R.K."/>
            <person name="Rimmer G."/>
            <person name="Ryder D."/>
            <person name="Hooper P."/>
            <person name="Stone D."/>
            <person name="Feist S.W."/>
        </authorList>
    </citation>
    <scope>NUCLEOTIDE SEQUENCE</scope>
</reference>